<sequence>NNIKIINLENVTTQQFEIIIKYIYGGVVLLNDQDVSFIFELMIVSCEFLLEELVKYLETYLIENNAHWLRLNFARIYQTSFQNKQFQELQKWCNDIAAKYPSKVFESENFTTLQENALVSLIGRDDLQMEEVKIWNYVIQWGIAQNSGLSSDPKNWSGENFLALKVTLQNCLPLIRYFQLSGDDIIDKVKPYKKILEENLWEDLMQRFLTPNRPGSSTILPPRIISSPILPPRTTEPFSTVISETHAAKIASWVDKKTEVYSIVNNPYEFKLLIRGTRDGFTSKSFWKLCDKQTNTIVVMKIKGTDEIFGGYNPIAWDKSKNGKYTNCNNSFIFSLKNVTIQNSILSRVKEPNSALYTSSQCGPNFGNYGDLAMYTDFNQHDECYCYPQSYEKTLRNTKDKFNFSVDEYEVYQI</sequence>
<dbReference type="InterPro" id="IPR011705">
    <property type="entry name" value="BACK"/>
</dbReference>
<feature type="non-terminal residue" evidence="2">
    <location>
        <position position="1"/>
    </location>
</feature>
<accession>A0A397VQK4</accession>
<evidence type="ECO:0000313" key="3">
    <source>
        <dbReference type="Proteomes" id="UP000266673"/>
    </source>
</evidence>
<protein>
    <submittedName>
        <fullName evidence="2">TLD-domain-containing protein</fullName>
    </submittedName>
</protein>
<dbReference type="SMART" id="SM00584">
    <property type="entry name" value="TLDc"/>
    <property type="match status" value="1"/>
</dbReference>
<dbReference type="OrthoDB" id="2350283at2759"/>
<dbReference type="SUPFAM" id="SSF54695">
    <property type="entry name" value="POZ domain"/>
    <property type="match status" value="1"/>
</dbReference>
<dbReference type="InterPro" id="IPR011333">
    <property type="entry name" value="SKP1/BTB/POZ_sf"/>
</dbReference>
<evidence type="ECO:0000313" key="2">
    <source>
        <dbReference type="EMBL" id="RIB24784.1"/>
    </source>
</evidence>
<gene>
    <name evidence="2" type="ORF">C2G38_610564</name>
</gene>
<dbReference type="InterPro" id="IPR006571">
    <property type="entry name" value="TLDc_dom"/>
</dbReference>
<comment type="caution">
    <text evidence="2">The sequence shown here is derived from an EMBL/GenBank/DDBJ whole genome shotgun (WGS) entry which is preliminary data.</text>
</comment>
<dbReference type="Proteomes" id="UP000266673">
    <property type="component" value="Unassembled WGS sequence"/>
</dbReference>
<feature type="domain" description="TLDc" evidence="1">
    <location>
        <begin position="240"/>
        <end position="414"/>
    </location>
</feature>
<organism evidence="2 3">
    <name type="scientific">Gigaspora rosea</name>
    <dbReference type="NCBI Taxonomy" id="44941"/>
    <lineage>
        <taxon>Eukaryota</taxon>
        <taxon>Fungi</taxon>
        <taxon>Fungi incertae sedis</taxon>
        <taxon>Mucoromycota</taxon>
        <taxon>Glomeromycotina</taxon>
        <taxon>Glomeromycetes</taxon>
        <taxon>Diversisporales</taxon>
        <taxon>Gigasporaceae</taxon>
        <taxon>Gigaspora</taxon>
    </lineage>
</organism>
<reference evidence="2 3" key="1">
    <citation type="submission" date="2018-06" db="EMBL/GenBank/DDBJ databases">
        <title>Comparative genomics reveals the genomic features of Rhizophagus irregularis, R. cerebriforme, R. diaphanum and Gigaspora rosea, and their symbiotic lifestyle signature.</title>
        <authorList>
            <person name="Morin E."/>
            <person name="San Clemente H."/>
            <person name="Chen E.C.H."/>
            <person name="De La Providencia I."/>
            <person name="Hainaut M."/>
            <person name="Kuo A."/>
            <person name="Kohler A."/>
            <person name="Murat C."/>
            <person name="Tang N."/>
            <person name="Roy S."/>
            <person name="Loubradou J."/>
            <person name="Henrissat B."/>
            <person name="Grigoriev I.V."/>
            <person name="Corradi N."/>
            <person name="Roux C."/>
            <person name="Martin F.M."/>
        </authorList>
    </citation>
    <scope>NUCLEOTIDE SEQUENCE [LARGE SCALE GENOMIC DNA]</scope>
    <source>
        <strain evidence="2 3">DAOM 194757</strain>
    </source>
</reference>
<dbReference type="PANTHER" id="PTHR45774:SF3">
    <property type="entry name" value="BTB (POZ) DOMAIN-CONTAINING 2B-RELATED"/>
    <property type="match status" value="1"/>
</dbReference>
<dbReference type="PROSITE" id="PS51886">
    <property type="entry name" value="TLDC"/>
    <property type="match status" value="1"/>
</dbReference>
<proteinExistence type="predicted"/>
<evidence type="ECO:0000259" key="1">
    <source>
        <dbReference type="PROSITE" id="PS51886"/>
    </source>
</evidence>
<dbReference type="AlphaFoldDB" id="A0A397VQK4"/>
<dbReference type="EMBL" id="QKWP01000201">
    <property type="protein sequence ID" value="RIB24784.1"/>
    <property type="molecule type" value="Genomic_DNA"/>
</dbReference>
<name>A0A397VQK4_9GLOM</name>
<dbReference type="Pfam" id="PF07534">
    <property type="entry name" value="TLD"/>
    <property type="match status" value="1"/>
</dbReference>
<dbReference type="Gene3D" id="1.25.40.420">
    <property type="match status" value="1"/>
</dbReference>
<dbReference type="Gene3D" id="3.30.710.10">
    <property type="entry name" value="Potassium Channel Kv1.1, Chain A"/>
    <property type="match status" value="1"/>
</dbReference>
<keyword evidence="3" id="KW-1185">Reference proteome</keyword>
<dbReference type="Pfam" id="PF07707">
    <property type="entry name" value="BACK"/>
    <property type="match status" value="1"/>
</dbReference>
<dbReference type="PANTHER" id="PTHR45774">
    <property type="entry name" value="BTB/POZ DOMAIN-CONTAINING"/>
    <property type="match status" value="1"/>
</dbReference>